<feature type="transmembrane region" description="Helical" evidence="1">
    <location>
        <begin position="161"/>
        <end position="178"/>
    </location>
</feature>
<dbReference type="AlphaFoldDB" id="A0A2W5SLY1"/>
<feature type="transmembrane region" description="Helical" evidence="1">
    <location>
        <begin position="284"/>
        <end position="302"/>
    </location>
</feature>
<feature type="domain" description="SGNH" evidence="3">
    <location>
        <begin position="406"/>
        <end position="636"/>
    </location>
</feature>
<organism evidence="4 5">
    <name type="scientific">Ancylobacter novellus</name>
    <name type="common">Thiobacillus novellus</name>
    <dbReference type="NCBI Taxonomy" id="921"/>
    <lineage>
        <taxon>Bacteria</taxon>
        <taxon>Pseudomonadati</taxon>
        <taxon>Pseudomonadota</taxon>
        <taxon>Alphaproteobacteria</taxon>
        <taxon>Hyphomicrobiales</taxon>
        <taxon>Xanthobacteraceae</taxon>
        <taxon>Ancylobacter</taxon>
    </lineage>
</organism>
<comment type="caution">
    <text evidence="4">The sequence shown here is derived from an EMBL/GenBank/DDBJ whole genome shotgun (WGS) entry which is preliminary data.</text>
</comment>
<dbReference type="InterPro" id="IPR043968">
    <property type="entry name" value="SGNH"/>
</dbReference>
<proteinExistence type="predicted"/>
<feature type="transmembrane region" description="Helical" evidence="1">
    <location>
        <begin position="216"/>
        <end position="235"/>
    </location>
</feature>
<name>A0A2W5SLY1_ANCNO</name>
<evidence type="ECO:0008006" key="6">
    <source>
        <dbReference type="Google" id="ProtNLM"/>
    </source>
</evidence>
<keyword evidence="1" id="KW-1133">Transmembrane helix</keyword>
<dbReference type="GO" id="GO:0009103">
    <property type="term" value="P:lipopolysaccharide biosynthetic process"/>
    <property type="evidence" value="ECO:0007669"/>
    <property type="project" value="TreeGrafter"/>
</dbReference>
<dbReference type="PANTHER" id="PTHR23028">
    <property type="entry name" value="ACETYLTRANSFERASE"/>
    <property type="match status" value="1"/>
</dbReference>
<dbReference type="Pfam" id="PF19040">
    <property type="entry name" value="SGNH"/>
    <property type="match status" value="1"/>
</dbReference>
<accession>A0A2W5SLY1</accession>
<feature type="transmembrane region" description="Helical" evidence="1">
    <location>
        <begin position="72"/>
        <end position="91"/>
    </location>
</feature>
<dbReference type="InterPro" id="IPR050879">
    <property type="entry name" value="Acyltransferase_3"/>
</dbReference>
<dbReference type="GO" id="GO:0016020">
    <property type="term" value="C:membrane"/>
    <property type="evidence" value="ECO:0007669"/>
    <property type="project" value="TreeGrafter"/>
</dbReference>
<evidence type="ECO:0000313" key="4">
    <source>
        <dbReference type="EMBL" id="PZQ80653.1"/>
    </source>
</evidence>
<feature type="transmembrane region" description="Helical" evidence="1">
    <location>
        <begin position="247"/>
        <end position="264"/>
    </location>
</feature>
<feature type="transmembrane region" description="Helical" evidence="1">
    <location>
        <begin position="314"/>
        <end position="330"/>
    </location>
</feature>
<dbReference type="GO" id="GO:0016747">
    <property type="term" value="F:acyltransferase activity, transferring groups other than amino-acyl groups"/>
    <property type="evidence" value="ECO:0007669"/>
    <property type="project" value="InterPro"/>
</dbReference>
<feature type="transmembrane region" description="Helical" evidence="1">
    <location>
        <begin position="31"/>
        <end position="51"/>
    </location>
</feature>
<evidence type="ECO:0000259" key="3">
    <source>
        <dbReference type="Pfam" id="PF19040"/>
    </source>
</evidence>
<dbReference type="Pfam" id="PF01757">
    <property type="entry name" value="Acyl_transf_3"/>
    <property type="match status" value="1"/>
</dbReference>
<gene>
    <name evidence="4" type="ORF">DI549_16520</name>
</gene>
<dbReference type="InterPro" id="IPR002656">
    <property type="entry name" value="Acyl_transf_3_dom"/>
</dbReference>
<feature type="transmembrane region" description="Helical" evidence="1">
    <location>
        <begin position="134"/>
        <end position="155"/>
    </location>
</feature>
<feature type="domain" description="Acyltransferase 3" evidence="2">
    <location>
        <begin position="5"/>
        <end position="326"/>
    </location>
</feature>
<reference evidence="4 5" key="1">
    <citation type="submission" date="2017-08" db="EMBL/GenBank/DDBJ databases">
        <title>Infants hospitalized years apart are colonized by the same room-sourced microbial strains.</title>
        <authorList>
            <person name="Brooks B."/>
            <person name="Olm M.R."/>
            <person name="Firek B.A."/>
            <person name="Baker R."/>
            <person name="Thomas B.C."/>
            <person name="Morowitz M.J."/>
            <person name="Banfield J.F."/>
        </authorList>
    </citation>
    <scope>NUCLEOTIDE SEQUENCE [LARGE SCALE GENOMIC DNA]</scope>
    <source>
        <strain evidence="4">S2_005_001_R2_27</strain>
    </source>
</reference>
<protein>
    <recommendedName>
        <fullName evidence="6">Acyltransferase</fullName>
    </recommendedName>
</protein>
<dbReference type="EMBL" id="QFQD01000059">
    <property type="protein sequence ID" value="PZQ80653.1"/>
    <property type="molecule type" value="Genomic_DNA"/>
</dbReference>
<keyword evidence="1" id="KW-0812">Transmembrane</keyword>
<dbReference type="PANTHER" id="PTHR23028:SF53">
    <property type="entry name" value="ACYL_TRANSF_3 DOMAIN-CONTAINING PROTEIN"/>
    <property type="match status" value="1"/>
</dbReference>
<dbReference type="Proteomes" id="UP000248887">
    <property type="component" value="Unassembled WGS sequence"/>
</dbReference>
<evidence type="ECO:0000313" key="5">
    <source>
        <dbReference type="Proteomes" id="UP000248887"/>
    </source>
</evidence>
<feature type="transmembrane region" description="Helical" evidence="1">
    <location>
        <begin position="7"/>
        <end position="25"/>
    </location>
</feature>
<evidence type="ECO:0000259" key="2">
    <source>
        <dbReference type="Pfam" id="PF01757"/>
    </source>
</evidence>
<keyword evidence="1" id="KW-0472">Membrane</keyword>
<sequence>MRYRADIDGLRALAVLPVLLFHLGLPAFSGGFVGVDVFFVISGFLITSIILPDVKAGRFSILAFYERRCRRLFPALFVVFCFSVLAGTALMMPYELKKFGESLAASVLFFSNIVFALQTGYFDSAAQTKPLLHTWSLAVEEQFYIFYPLILLALHRYAPRFLGIGVVVLALASLGVSIEATESGRRGTYFLLQARAFELLIGALLVVLPLPRITNGLVRAVLSLAGLGLIGWSVFRFTPATPFPGMAALVPSLGAGLLIYAGLAGEGWVQRWVGMPPLVALGRISYPLYLWHWPLIVFTLMALDRPLTGMDQTALALATVLLAALTWKFAEQPVQRRLLWPTRAQLMKVAVAGSAGLVIAGGALSLLNGLPQRLPAEARIAAEYRLSRAQIWDQCPRPVDLRRDVVSCAVGDLKRERYDFAILGDSHAAAMAVAIGERAQQLGLKGLVLLREGCAGLAGVSYAIQVNAHCKDFMDFAVGRIAEDSIRTVLLVSRWSLYADVDATQARGADGQLLTGVAALREGFAQTERALPGATFVALKTVPYFDYTPPAAVARALYFGRPIPAGISAAQYQQQEARASDFLSAAAAQGLTVLDPAPILCPDGQCGLTRGRELIYFDDDHVSRFGAKLLAPLFDPVLEALARAQHASPAN</sequence>
<feature type="transmembrane region" description="Helical" evidence="1">
    <location>
        <begin position="190"/>
        <end position="210"/>
    </location>
</feature>
<feature type="transmembrane region" description="Helical" evidence="1">
    <location>
        <begin position="350"/>
        <end position="370"/>
    </location>
</feature>
<evidence type="ECO:0000256" key="1">
    <source>
        <dbReference type="SAM" id="Phobius"/>
    </source>
</evidence>